<protein>
    <submittedName>
        <fullName evidence="1">Glycerol kinase</fullName>
    </submittedName>
</protein>
<dbReference type="GO" id="GO:0007508">
    <property type="term" value="P:larval heart development"/>
    <property type="evidence" value="ECO:0007669"/>
    <property type="project" value="TreeGrafter"/>
</dbReference>
<reference evidence="2" key="2">
    <citation type="submission" date="2017-12" db="EMBL/GenBank/DDBJ databases">
        <title>Genome sequence of the Bar-tailed Godwit (Limosa lapponica baueri).</title>
        <authorList>
            <person name="Lima N.C.B."/>
            <person name="Parody-Merino A.M."/>
            <person name="Battley P.F."/>
            <person name="Fidler A.E."/>
            <person name="Prosdocimi F."/>
        </authorList>
    </citation>
    <scope>NUCLEOTIDE SEQUENCE [LARGE SCALE GENOMIC DNA]</scope>
</reference>
<keyword evidence="1" id="KW-0418">Kinase</keyword>
<dbReference type="PANTHER" id="PTHR33395">
    <property type="entry name" value="TRANSCRIPTASE, PUTATIVE-RELATED-RELATED"/>
    <property type="match status" value="1"/>
</dbReference>
<accession>A0A2I0UD52</accession>
<dbReference type="GO" id="GO:0016301">
    <property type="term" value="F:kinase activity"/>
    <property type="evidence" value="ECO:0007669"/>
    <property type="project" value="UniProtKB-KW"/>
</dbReference>
<dbReference type="GO" id="GO:0061343">
    <property type="term" value="P:cell adhesion involved in heart morphogenesis"/>
    <property type="evidence" value="ECO:0007669"/>
    <property type="project" value="TreeGrafter"/>
</dbReference>
<keyword evidence="1" id="KW-0808">Transferase</keyword>
<dbReference type="EMBL" id="KZ505858">
    <property type="protein sequence ID" value="PKU43988.1"/>
    <property type="molecule type" value="Genomic_DNA"/>
</dbReference>
<organism evidence="1 2">
    <name type="scientific">Limosa lapponica baueri</name>
    <dbReference type="NCBI Taxonomy" id="1758121"/>
    <lineage>
        <taxon>Eukaryota</taxon>
        <taxon>Metazoa</taxon>
        <taxon>Chordata</taxon>
        <taxon>Craniata</taxon>
        <taxon>Vertebrata</taxon>
        <taxon>Euteleostomi</taxon>
        <taxon>Archelosauria</taxon>
        <taxon>Archosauria</taxon>
        <taxon>Dinosauria</taxon>
        <taxon>Saurischia</taxon>
        <taxon>Theropoda</taxon>
        <taxon>Coelurosauria</taxon>
        <taxon>Aves</taxon>
        <taxon>Neognathae</taxon>
        <taxon>Neoaves</taxon>
        <taxon>Charadriiformes</taxon>
        <taxon>Scolopacidae</taxon>
        <taxon>Limosa</taxon>
    </lineage>
</organism>
<dbReference type="GO" id="GO:0031012">
    <property type="term" value="C:extracellular matrix"/>
    <property type="evidence" value="ECO:0007669"/>
    <property type="project" value="TreeGrafter"/>
</dbReference>
<sequence length="125" mass="14330">MKRGAMLDHFLTNKEGLVGNVNLKGSFGCSGHERVEFMILKAVRRVHNKLTNMNFRGAYCGLSKELLRRVPWDEALEGRGPQESWLIFKHHLLQAQEQCIPTKGESGKTIRRPARRNKELLNEFG</sequence>
<reference evidence="2" key="1">
    <citation type="submission" date="2017-11" db="EMBL/GenBank/DDBJ databases">
        <authorList>
            <person name="Lima N.C."/>
            <person name="Parody-Merino A.M."/>
            <person name="Battley P.F."/>
            <person name="Fidler A.E."/>
            <person name="Prosdocimi F."/>
        </authorList>
    </citation>
    <scope>NUCLEOTIDE SEQUENCE [LARGE SCALE GENOMIC DNA]</scope>
</reference>
<gene>
    <name evidence="1" type="ORF">llap_5707</name>
</gene>
<keyword evidence="2" id="KW-1185">Reference proteome</keyword>
<name>A0A2I0UD52_LIMLA</name>
<dbReference type="AlphaFoldDB" id="A0A2I0UD52"/>
<proteinExistence type="predicted"/>
<dbReference type="PANTHER" id="PTHR33395:SF22">
    <property type="entry name" value="REVERSE TRANSCRIPTASE DOMAIN-CONTAINING PROTEIN"/>
    <property type="match status" value="1"/>
</dbReference>
<evidence type="ECO:0000313" key="1">
    <source>
        <dbReference type="EMBL" id="PKU43988.1"/>
    </source>
</evidence>
<evidence type="ECO:0000313" key="2">
    <source>
        <dbReference type="Proteomes" id="UP000233556"/>
    </source>
</evidence>
<dbReference type="Proteomes" id="UP000233556">
    <property type="component" value="Unassembled WGS sequence"/>
</dbReference>